<dbReference type="Proteomes" id="UP001358586">
    <property type="component" value="Chromosome 8"/>
</dbReference>
<comment type="caution">
    <text evidence="2">The sequence shown here is derived from an EMBL/GenBank/DDBJ whole genome shotgun (WGS) entry which is preliminary data.</text>
</comment>
<dbReference type="PANTHER" id="PTHR31639">
    <property type="entry name" value="F-BOX PROTEIN-LIKE"/>
    <property type="match status" value="1"/>
</dbReference>
<dbReference type="InterPro" id="IPR036047">
    <property type="entry name" value="F-box-like_dom_sf"/>
</dbReference>
<dbReference type="InterPro" id="IPR001810">
    <property type="entry name" value="F-box_dom"/>
</dbReference>
<dbReference type="Gene3D" id="1.20.1280.50">
    <property type="match status" value="1"/>
</dbReference>
<dbReference type="Pfam" id="PF00646">
    <property type="entry name" value="F-box"/>
    <property type="match status" value="1"/>
</dbReference>
<protein>
    <recommendedName>
        <fullName evidence="1">F-box domain-containing protein</fullName>
    </recommendedName>
</protein>
<evidence type="ECO:0000313" key="3">
    <source>
        <dbReference type="Proteomes" id="UP001358586"/>
    </source>
</evidence>
<evidence type="ECO:0000259" key="1">
    <source>
        <dbReference type="PROSITE" id="PS50181"/>
    </source>
</evidence>
<feature type="domain" description="F-box" evidence="1">
    <location>
        <begin position="11"/>
        <end position="47"/>
    </location>
</feature>
<gene>
    <name evidence="2" type="ORF">PVK06_029054</name>
</gene>
<name>A0ABR0P5L8_GOSAR</name>
<proteinExistence type="predicted"/>
<dbReference type="PANTHER" id="PTHR31639:SF285">
    <property type="entry name" value="OS01G0730200 PROTEIN"/>
    <property type="match status" value="1"/>
</dbReference>
<dbReference type="PROSITE" id="PS50181">
    <property type="entry name" value="FBOX"/>
    <property type="match status" value="1"/>
</dbReference>
<organism evidence="2 3">
    <name type="scientific">Gossypium arboreum</name>
    <name type="common">Tree cotton</name>
    <name type="synonym">Gossypium nanking</name>
    <dbReference type="NCBI Taxonomy" id="29729"/>
    <lineage>
        <taxon>Eukaryota</taxon>
        <taxon>Viridiplantae</taxon>
        <taxon>Streptophyta</taxon>
        <taxon>Embryophyta</taxon>
        <taxon>Tracheophyta</taxon>
        <taxon>Spermatophyta</taxon>
        <taxon>Magnoliopsida</taxon>
        <taxon>eudicotyledons</taxon>
        <taxon>Gunneridae</taxon>
        <taxon>Pentapetalae</taxon>
        <taxon>rosids</taxon>
        <taxon>malvids</taxon>
        <taxon>Malvales</taxon>
        <taxon>Malvaceae</taxon>
        <taxon>Malvoideae</taxon>
        <taxon>Gossypium</taxon>
    </lineage>
</organism>
<dbReference type="EMBL" id="JARKNE010000008">
    <property type="protein sequence ID" value="KAK5813603.1"/>
    <property type="molecule type" value="Genomic_DNA"/>
</dbReference>
<accession>A0ABR0P5L8</accession>
<dbReference type="SUPFAM" id="SSF81383">
    <property type="entry name" value="F-box domain"/>
    <property type="match status" value="1"/>
</dbReference>
<reference evidence="2 3" key="1">
    <citation type="submission" date="2023-03" db="EMBL/GenBank/DDBJ databases">
        <title>WGS of Gossypium arboreum.</title>
        <authorList>
            <person name="Yu D."/>
        </authorList>
    </citation>
    <scope>NUCLEOTIDE SEQUENCE [LARGE SCALE GENOMIC DNA]</scope>
    <source>
        <tissue evidence="2">Leaf</tissue>
    </source>
</reference>
<sequence>MRNPYQRPKSKAWISSLPEDILSHILSFVELREAVKTLVLSKRWKRVWTWIHCIYLNNKPYLRFFNRDLLSMKEENKRRPSFINFVNEILTGNNDRILSLTSFSLWYYFGSREDTVYEEIPSLVQWIIAAAAAVTSILKNFDFGIGVGGINMPPILFQCQNLVTLTVISFYSNMICVDVPETVCLSSPIFIMYTSSMKTH</sequence>
<dbReference type="CDD" id="cd22160">
    <property type="entry name" value="F-box_AtFBL13-like"/>
    <property type="match status" value="1"/>
</dbReference>
<dbReference type="InterPro" id="IPR053781">
    <property type="entry name" value="F-box_AtFBL13-like"/>
</dbReference>
<evidence type="ECO:0000313" key="2">
    <source>
        <dbReference type="EMBL" id="KAK5813603.1"/>
    </source>
</evidence>
<keyword evidence="3" id="KW-1185">Reference proteome</keyword>